<keyword evidence="2 8" id="KW-0812">Transmembrane</keyword>
<evidence type="ECO:0000256" key="2">
    <source>
        <dbReference type="ARBA" id="ARBA00022692"/>
    </source>
</evidence>
<comment type="subcellular location">
    <subcellularLocation>
        <location evidence="1">Membrane</location>
        <topology evidence="1">Multi-pass membrane protein</topology>
    </subcellularLocation>
</comment>
<dbReference type="Proteomes" id="UP000663852">
    <property type="component" value="Unassembled WGS sequence"/>
</dbReference>
<dbReference type="InterPro" id="IPR000276">
    <property type="entry name" value="GPCR_Rhodpsn"/>
</dbReference>
<evidence type="ECO:0000256" key="8">
    <source>
        <dbReference type="SAM" id="Phobius"/>
    </source>
</evidence>
<dbReference type="Proteomes" id="UP000663828">
    <property type="component" value="Unassembled WGS sequence"/>
</dbReference>
<evidence type="ECO:0000256" key="6">
    <source>
        <dbReference type="ARBA" id="ARBA00023170"/>
    </source>
</evidence>
<keyword evidence="5 8" id="KW-0472">Membrane</keyword>
<dbReference type="PANTHER" id="PTHR24243">
    <property type="entry name" value="G-PROTEIN COUPLED RECEPTOR"/>
    <property type="match status" value="1"/>
</dbReference>
<gene>
    <name evidence="11" type="ORF">EDS130_LOCUS38611</name>
    <name evidence="10" type="ORF">XAT740_LOCUS21382</name>
</gene>
<keyword evidence="6" id="KW-0675">Receptor</keyword>
<evidence type="ECO:0000313" key="12">
    <source>
        <dbReference type="Proteomes" id="UP000663828"/>
    </source>
</evidence>
<dbReference type="Pfam" id="PF00001">
    <property type="entry name" value="7tm_1"/>
    <property type="match status" value="1"/>
</dbReference>
<evidence type="ECO:0000256" key="7">
    <source>
        <dbReference type="ARBA" id="ARBA00023224"/>
    </source>
</evidence>
<evidence type="ECO:0000313" key="10">
    <source>
        <dbReference type="EMBL" id="CAF1159115.1"/>
    </source>
</evidence>
<keyword evidence="7" id="KW-0807">Transducer</keyword>
<organism evidence="10 12">
    <name type="scientific">Adineta ricciae</name>
    <name type="common">Rotifer</name>
    <dbReference type="NCBI Taxonomy" id="249248"/>
    <lineage>
        <taxon>Eukaryota</taxon>
        <taxon>Metazoa</taxon>
        <taxon>Spiralia</taxon>
        <taxon>Gnathifera</taxon>
        <taxon>Rotifera</taxon>
        <taxon>Eurotatoria</taxon>
        <taxon>Bdelloidea</taxon>
        <taxon>Adinetida</taxon>
        <taxon>Adinetidae</taxon>
        <taxon>Adineta</taxon>
    </lineage>
</organism>
<protein>
    <recommendedName>
        <fullName evidence="9">G-protein coupled receptors family 1 profile domain-containing protein</fullName>
    </recommendedName>
</protein>
<reference evidence="10" key="1">
    <citation type="submission" date="2021-02" db="EMBL/GenBank/DDBJ databases">
        <authorList>
            <person name="Nowell W R."/>
        </authorList>
    </citation>
    <scope>NUCLEOTIDE SEQUENCE</scope>
</reference>
<dbReference type="PROSITE" id="PS50262">
    <property type="entry name" value="G_PROTEIN_RECEP_F1_2"/>
    <property type="match status" value="1"/>
</dbReference>
<evidence type="ECO:0000256" key="1">
    <source>
        <dbReference type="ARBA" id="ARBA00004141"/>
    </source>
</evidence>
<dbReference type="EMBL" id="CAJNOJ010000408">
    <property type="protein sequence ID" value="CAF1437287.1"/>
    <property type="molecule type" value="Genomic_DNA"/>
</dbReference>
<dbReference type="OrthoDB" id="10000874at2759"/>
<evidence type="ECO:0000256" key="3">
    <source>
        <dbReference type="ARBA" id="ARBA00022989"/>
    </source>
</evidence>
<dbReference type="InterPro" id="IPR017452">
    <property type="entry name" value="GPCR_Rhodpsn_7TM"/>
</dbReference>
<dbReference type="GO" id="GO:0004930">
    <property type="term" value="F:G protein-coupled receptor activity"/>
    <property type="evidence" value="ECO:0007669"/>
    <property type="project" value="UniProtKB-KW"/>
</dbReference>
<keyword evidence="4" id="KW-0297">G-protein coupled receptor</keyword>
<comment type="caution">
    <text evidence="10">The sequence shown here is derived from an EMBL/GenBank/DDBJ whole genome shotgun (WGS) entry which is preliminary data.</text>
</comment>
<keyword evidence="3 8" id="KW-1133">Transmembrane helix</keyword>
<dbReference type="PANTHER" id="PTHR24243:SF233">
    <property type="entry name" value="THYROTROPIN-RELEASING HORMONE RECEPTOR"/>
    <property type="match status" value="1"/>
</dbReference>
<evidence type="ECO:0000259" key="9">
    <source>
        <dbReference type="PROSITE" id="PS50262"/>
    </source>
</evidence>
<evidence type="ECO:0000313" key="11">
    <source>
        <dbReference type="EMBL" id="CAF1437287.1"/>
    </source>
</evidence>
<feature type="transmembrane region" description="Helical" evidence="8">
    <location>
        <begin position="173"/>
        <end position="195"/>
    </location>
</feature>
<feature type="transmembrane region" description="Helical" evidence="8">
    <location>
        <begin position="131"/>
        <end position="153"/>
    </location>
</feature>
<feature type="transmembrane region" description="Helical" evidence="8">
    <location>
        <begin position="50"/>
        <end position="73"/>
    </location>
</feature>
<dbReference type="GO" id="GO:0005886">
    <property type="term" value="C:plasma membrane"/>
    <property type="evidence" value="ECO:0007669"/>
    <property type="project" value="TreeGrafter"/>
</dbReference>
<feature type="transmembrane region" description="Helical" evidence="8">
    <location>
        <begin position="20"/>
        <end position="38"/>
    </location>
</feature>
<feature type="domain" description="G-protein coupled receptors family 1 profile" evidence="9">
    <location>
        <begin position="30"/>
        <end position="291"/>
    </location>
</feature>
<sequence>MSSLSSTLSSIQQNLIRYGFPISLVLGNLGNIFSITIFCHKRHRQNPCSLYLMSAAIFSLIGINWGIGSNMYSLYYPPDPFTKSLFLCRLRGYLLQSSSLIYKIMILFASIDRFALSSSNVKIRSFSNKQLSIKIIIGIILFGMLISIHLAIYETIENNRCFFFGTYGFFFSIYQICIFGFILPISQIGFSFLIIKNLKTIRMRVQPGLIVENEPQNVLSKRDMTLIKLVLFEIIIGIMLTTLYPIQSLYSILTNDILNKSQDRIAIESFLNFIGLIVLFYLNYCITFYLYIFISKPFRQEVKQFLFKIIKKEQTTSIAMTIVQQRRLNHN</sequence>
<feature type="transmembrane region" description="Helical" evidence="8">
    <location>
        <begin position="229"/>
        <end position="250"/>
    </location>
</feature>
<evidence type="ECO:0000256" key="5">
    <source>
        <dbReference type="ARBA" id="ARBA00023136"/>
    </source>
</evidence>
<dbReference type="SUPFAM" id="SSF81321">
    <property type="entry name" value="Family A G protein-coupled receptor-like"/>
    <property type="match status" value="1"/>
</dbReference>
<feature type="transmembrane region" description="Helical" evidence="8">
    <location>
        <begin position="93"/>
        <end position="111"/>
    </location>
</feature>
<proteinExistence type="predicted"/>
<feature type="transmembrane region" description="Helical" evidence="8">
    <location>
        <begin position="270"/>
        <end position="294"/>
    </location>
</feature>
<name>A0A814TEQ7_ADIRI</name>
<accession>A0A814TEQ7</accession>
<keyword evidence="12" id="KW-1185">Reference proteome</keyword>
<dbReference type="Gene3D" id="1.20.1070.10">
    <property type="entry name" value="Rhodopsin 7-helix transmembrane proteins"/>
    <property type="match status" value="1"/>
</dbReference>
<dbReference type="AlphaFoldDB" id="A0A814TEQ7"/>
<evidence type="ECO:0000256" key="4">
    <source>
        <dbReference type="ARBA" id="ARBA00023040"/>
    </source>
</evidence>
<dbReference type="EMBL" id="CAJNOR010001534">
    <property type="protein sequence ID" value="CAF1159115.1"/>
    <property type="molecule type" value="Genomic_DNA"/>
</dbReference>